<evidence type="ECO:0008006" key="6">
    <source>
        <dbReference type="Google" id="ProtNLM"/>
    </source>
</evidence>
<dbReference type="Proteomes" id="UP000294739">
    <property type="component" value="Unassembled WGS sequence"/>
</dbReference>
<organism evidence="4 5">
    <name type="scientific">Jiangella asiatica</name>
    <dbReference type="NCBI Taxonomy" id="2530372"/>
    <lineage>
        <taxon>Bacteria</taxon>
        <taxon>Bacillati</taxon>
        <taxon>Actinomycetota</taxon>
        <taxon>Actinomycetes</taxon>
        <taxon>Jiangellales</taxon>
        <taxon>Jiangellaceae</taxon>
        <taxon>Jiangella</taxon>
    </lineage>
</organism>
<evidence type="ECO:0000256" key="1">
    <source>
        <dbReference type="SAM" id="Phobius"/>
    </source>
</evidence>
<keyword evidence="1" id="KW-0812">Transmembrane</keyword>
<comment type="caution">
    <text evidence="4">The sequence shown here is derived from an EMBL/GenBank/DDBJ whole genome shotgun (WGS) entry which is preliminary data.</text>
</comment>
<reference evidence="4 5" key="1">
    <citation type="submission" date="2019-03" db="EMBL/GenBank/DDBJ databases">
        <title>Draft genome sequences of novel Actinobacteria.</title>
        <authorList>
            <person name="Sahin N."/>
            <person name="Ay H."/>
            <person name="Saygin H."/>
        </authorList>
    </citation>
    <scope>NUCLEOTIDE SEQUENCE [LARGE SCALE GENOMIC DNA]</scope>
    <source>
        <strain evidence="4 5">5K138</strain>
    </source>
</reference>
<dbReference type="InterPro" id="IPR056411">
    <property type="entry name" value="CysS_C"/>
</dbReference>
<dbReference type="InterPro" id="IPR057798">
    <property type="entry name" value="PH_YqeB"/>
</dbReference>
<evidence type="ECO:0000259" key="3">
    <source>
        <dbReference type="Pfam" id="PF23494"/>
    </source>
</evidence>
<feature type="domain" description="Cysteinyl-tRNA ligase anticodon binding" evidence="2">
    <location>
        <begin position="181"/>
        <end position="231"/>
    </location>
</feature>
<accession>A0A4R5CGE1</accession>
<evidence type="ECO:0000313" key="4">
    <source>
        <dbReference type="EMBL" id="TDD98086.1"/>
    </source>
</evidence>
<evidence type="ECO:0000259" key="2">
    <source>
        <dbReference type="Pfam" id="PF23493"/>
    </source>
</evidence>
<gene>
    <name evidence="4" type="ORF">E1269_29235</name>
</gene>
<dbReference type="Pfam" id="PF23493">
    <property type="entry name" value="CysS_C"/>
    <property type="match status" value="1"/>
</dbReference>
<dbReference type="InParanoid" id="A0A4R5CGE1"/>
<name>A0A4R5CGE1_9ACTN</name>
<feature type="domain" description="YqeB PH" evidence="3">
    <location>
        <begin position="12"/>
        <end position="165"/>
    </location>
</feature>
<keyword evidence="1" id="KW-1133">Transmembrane helix</keyword>
<dbReference type="OrthoDB" id="5145029at2"/>
<dbReference type="AlphaFoldDB" id="A0A4R5CGE1"/>
<feature type="transmembrane region" description="Helical" evidence="1">
    <location>
        <begin position="22"/>
        <end position="47"/>
    </location>
</feature>
<sequence>MVPANGTAGDETVVGRPAWQAVLVWVGFPVAGALLGLGLRPLAEWILDVDWIPDFGLAHVVAELPQAQGTIGAVVAVVAGVVLGVVLALTAEGEVLRVGVGTGRVSLTRDGDTRTVQRADVHSVFMDGKALVLLGRHGDELAREPSDLAAARLEAAFTAHGYPWSSADPHRDAYRRWVPETPDLPPGADAVLKARQRALEQGGKDDATELRDELARLGVVVRDEDEKQYWRHARIGG</sequence>
<keyword evidence="1" id="KW-0472">Membrane</keyword>
<feature type="transmembrane region" description="Helical" evidence="1">
    <location>
        <begin position="67"/>
        <end position="89"/>
    </location>
</feature>
<evidence type="ECO:0000313" key="5">
    <source>
        <dbReference type="Proteomes" id="UP000294739"/>
    </source>
</evidence>
<dbReference type="Pfam" id="PF23494">
    <property type="entry name" value="bPH_10"/>
    <property type="match status" value="1"/>
</dbReference>
<keyword evidence="5" id="KW-1185">Reference proteome</keyword>
<proteinExistence type="predicted"/>
<protein>
    <recommendedName>
        <fullName evidence="6">DUF308 domain-containing protein</fullName>
    </recommendedName>
</protein>
<dbReference type="EMBL" id="SMKZ01000071">
    <property type="protein sequence ID" value="TDD98086.1"/>
    <property type="molecule type" value="Genomic_DNA"/>
</dbReference>